<gene>
    <name evidence="3" type="ORF">J4573_26920</name>
</gene>
<dbReference type="Pfam" id="PF13411">
    <property type="entry name" value="MerR_1"/>
    <property type="match status" value="1"/>
</dbReference>
<evidence type="ECO:0000259" key="2">
    <source>
        <dbReference type="PROSITE" id="PS50937"/>
    </source>
</evidence>
<dbReference type="SUPFAM" id="SSF46955">
    <property type="entry name" value="Putative DNA-binding domain"/>
    <property type="match status" value="1"/>
</dbReference>
<evidence type="ECO:0000313" key="4">
    <source>
        <dbReference type="Proteomes" id="UP000669179"/>
    </source>
</evidence>
<dbReference type="PANTHER" id="PTHR30204">
    <property type="entry name" value="REDOX-CYCLING DRUG-SENSING TRANSCRIPTIONAL ACTIVATOR SOXR"/>
    <property type="match status" value="1"/>
</dbReference>
<comment type="caution">
    <text evidence="3">The sequence shown here is derived from an EMBL/GenBank/DDBJ whole genome shotgun (WGS) entry which is preliminary data.</text>
</comment>
<sequence length="301" mass="32785">MTDDTLGIGELARLTGVSVRTIRFYCDEGILTVRRSSGGHRRFDPSAVENVRLIRRLRRLGLGLPSIVEVLTGERSLDEVIAIERSAVDAELSVLAWRRASLAAVAEVSPAERAARLELLAHAQGPGARDALEAFWLRMVQAPIRPELADGLIAAFVPPAPAEPTPAQVVAFAEMVTLTCDDALIARMRARGRVNMGNISDEDTLMVGVGEACRVVTPCLLAGEAPRPGPELDDFVAVHAEVRGARGDTPEFRRYLQRELTLDQQPQIDRYWELVSQVTGQALTLGATHRWLLDSLAVEAA</sequence>
<dbReference type="SMART" id="SM00422">
    <property type="entry name" value="HTH_MERR"/>
    <property type="match status" value="1"/>
</dbReference>
<evidence type="ECO:0000313" key="3">
    <source>
        <dbReference type="EMBL" id="MBO2450760.1"/>
    </source>
</evidence>
<dbReference type="PRINTS" id="PR00040">
    <property type="entry name" value="HTHMERR"/>
</dbReference>
<dbReference type="RefSeq" id="WP_208258643.1">
    <property type="nucleotide sequence ID" value="NZ_JAGEOJ010000011.1"/>
</dbReference>
<organism evidence="3 4">
    <name type="scientific">Actinomadura barringtoniae</name>
    <dbReference type="NCBI Taxonomy" id="1427535"/>
    <lineage>
        <taxon>Bacteria</taxon>
        <taxon>Bacillati</taxon>
        <taxon>Actinomycetota</taxon>
        <taxon>Actinomycetes</taxon>
        <taxon>Streptosporangiales</taxon>
        <taxon>Thermomonosporaceae</taxon>
        <taxon>Actinomadura</taxon>
    </lineage>
</organism>
<dbReference type="GO" id="GO:0003700">
    <property type="term" value="F:DNA-binding transcription factor activity"/>
    <property type="evidence" value="ECO:0007669"/>
    <property type="project" value="InterPro"/>
</dbReference>
<keyword evidence="4" id="KW-1185">Reference proteome</keyword>
<dbReference type="GO" id="GO:0003677">
    <property type="term" value="F:DNA binding"/>
    <property type="evidence" value="ECO:0007669"/>
    <property type="project" value="UniProtKB-KW"/>
</dbReference>
<keyword evidence="1" id="KW-0238">DNA-binding</keyword>
<dbReference type="Gene3D" id="1.10.1660.10">
    <property type="match status" value="1"/>
</dbReference>
<dbReference type="EMBL" id="JAGEOJ010000011">
    <property type="protein sequence ID" value="MBO2450760.1"/>
    <property type="molecule type" value="Genomic_DNA"/>
</dbReference>
<dbReference type="PANTHER" id="PTHR30204:SF93">
    <property type="entry name" value="HTH MERR-TYPE DOMAIN-CONTAINING PROTEIN"/>
    <property type="match status" value="1"/>
</dbReference>
<feature type="domain" description="HTH merR-type" evidence="2">
    <location>
        <begin position="5"/>
        <end position="73"/>
    </location>
</feature>
<accession>A0A939TC11</accession>
<reference evidence="3" key="1">
    <citation type="submission" date="2021-03" db="EMBL/GenBank/DDBJ databases">
        <authorList>
            <person name="Kanchanasin P."/>
            <person name="Saeng-In P."/>
            <person name="Phongsopitanun W."/>
            <person name="Yuki M."/>
            <person name="Kudo T."/>
            <person name="Ohkuma M."/>
            <person name="Tanasupawat S."/>
        </authorList>
    </citation>
    <scope>NUCLEOTIDE SEQUENCE</scope>
    <source>
        <strain evidence="3">GKU 128</strain>
    </source>
</reference>
<evidence type="ECO:0000256" key="1">
    <source>
        <dbReference type="ARBA" id="ARBA00023125"/>
    </source>
</evidence>
<dbReference type="InterPro" id="IPR047057">
    <property type="entry name" value="MerR_fam"/>
</dbReference>
<dbReference type="InterPro" id="IPR009061">
    <property type="entry name" value="DNA-bd_dom_put_sf"/>
</dbReference>
<dbReference type="Proteomes" id="UP000669179">
    <property type="component" value="Unassembled WGS sequence"/>
</dbReference>
<dbReference type="PROSITE" id="PS50937">
    <property type="entry name" value="HTH_MERR_2"/>
    <property type="match status" value="1"/>
</dbReference>
<protein>
    <submittedName>
        <fullName evidence="3">MerR family transcriptional regulator</fullName>
    </submittedName>
</protein>
<proteinExistence type="predicted"/>
<dbReference type="InterPro" id="IPR000551">
    <property type="entry name" value="MerR-type_HTH_dom"/>
</dbReference>
<name>A0A939TC11_9ACTN</name>
<dbReference type="AlphaFoldDB" id="A0A939TC11"/>